<evidence type="ECO:0000256" key="1">
    <source>
        <dbReference type="SAM" id="MobiDB-lite"/>
    </source>
</evidence>
<reference evidence="2" key="1">
    <citation type="submission" date="2022-11" db="EMBL/GenBank/DDBJ databases">
        <title>Chromosomal genome sequence assembly and mating type (MAT) locus characterization of the leprose asexual lichenized fungus Lepraria neglecta (Nyl.) Erichsen.</title>
        <authorList>
            <person name="Allen J.L."/>
            <person name="Pfeffer B."/>
        </authorList>
    </citation>
    <scope>NUCLEOTIDE SEQUENCE</scope>
    <source>
        <strain evidence="2">Allen 5258</strain>
    </source>
</reference>
<organism evidence="2 3">
    <name type="scientific">Lepraria neglecta</name>
    <dbReference type="NCBI Taxonomy" id="209136"/>
    <lineage>
        <taxon>Eukaryota</taxon>
        <taxon>Fungi</taxon>
        <taxon>Dikarya</taxon>
        <taxon>Ascomycota</taxon>
        <taxon>Pezizomycotina</taxon>
        <taxon>Lecanoromycetes</taxon>
        <taxon>OSLEUM clade</taxon>
        <taxon>Lecanoromycetidae</taxon>
        <taxon>Lecanorales</taxon>
        <taxon>Lecanorineae</taxon>
        <taxon>Stereocaulaceae</taxon>
        <taxon>Lepraria</taxon>
    </lineage>
</organism>
<proteinExistence type="predicted"/>
<keyword evidence="3" id="KW-1185">Reference proteome</keyword>
<evidence type="ECO:0000313" key="3">
    <source>
        <dbReference type="Proteomes" id="UP001276659"/>
    </source>
</evidence>
<gene>
    <name evidence="2" type="ORF">OEA41_005442</name>
</gene>
<sequence>MSASANVETGITCAILHGCEEQDVKVLAEWLELTACSAGHPMLLPALFAEMQLRRHKTLGWDSWKKLMTLYASTGQYDNPMIDQQPTRLPASQVDYDSTTKEVLRMHQHTGYLKPALAQSQKQLVQMVAAIDLIACEVPDGRRGYIDVEGARIRARLEQMIDDYERLIGKSNLTTDGASILIGAIWNLIAQRDNQLNQRIASSRQAQQHPKTKKKPGRDGAGESADETRDIQMGILPGIRRRAGRTVENGSATGANV</sequence>
<feature type="compositionally biased region" description="Polar residues" evidence="1">
    <location>
        <begin position="200"/>
        <end position="209"/>
    </location>
</feature>
<dbReference type="EMBL" id="JASNWA010000010">
    <property type="protein sequence ID" value="KAK3168994.1"/>
    <property type="molecule type" value="Genomic_DNA"/>
</dbReference>
<comment type="caution">
    <text evidence="2">The sequence shown here is derived from an EMBL/GenBank/DDBJ whole genome shotgun (WGS) entry which is preliminary data.</text>
</comment>
<accession>A0AAD9YZS7</accession>
<protein>
    <submittedName>
        <fullName evidence="2">Uncharacterized protein</fullName>
    </submittedName>
</protein>
<feature type="compositionally biased region" description="Polar residues" evidence="1">
    <location>
        <begin position="248"/>
        <end position="257"/>
    </location>
</feature>
<dbReference type="Proteomes" id="UP001276659">
    <property type="component" value="Unassembled WGS sequence"/>
</dbReference>
<feature type="region of interest" description="Disordered" evidence="1">
    <location>
        <begin position="200"/>
        <end position="257"/>
    </location>
</feature>
<evidence type="ECO:0000313" key="2">
    <source>
        <dbReference type="EMBL" id="KAK3168994.1"/>
    </source>
</evidence>
<feature type="compositionally biased region" description="Basic and acidic residues" evidence="1">
    <location>
        <begin position="217"/>
        <end position="230"/>
    </location>
</feature>
<name>A0AAD9YZS7_9LECA</name>
<dbReference type="AlphaFoldDB" id="A0AAD9YZS7"/>